<keyword evidence="2" id="KW-1185">Reference proteome</keyword>
<reference evidence="2" key="1">
    <citation type="journal article" date="2023" name="Hortic. Res.">
        <title>A chromosome-level phased genome enabling allele-level studies in sweet orange: a case study on citrus Huanglongbing tolerance.</title>
        <authorList>
            <person name="Wu B."/>
            <person name="Yu Q."/>
            <person name="Deng Z."/>
            <person name="Duan Y."/>
            <person name="Luo F."/>
            <person name="Gmitter F. Jr."/>
        </authorList>
    </citation>
    <scope>NUCLEOTIDE SEQUENCE [LARGE SCALE GENOMIC DNA]</scope>
    <source>
        <strain evidence="2">cv. Valencia</strain>
    </source>
</reference>
<dbReference type="EMBL" id="CM039176">
    <property type="protein sequence ID" value="KAH9716830.1"/>
    <property type="molecule type" value="Genomic_DNA"/>
</dbReference>
<evidence type="ECO:0000313" key="1">
    <source>
        <dbReference type="EMBL" id="KAH9716830.1"/>
    </source>
</evidence>
<dbReference type="Proteomes" id="UP000829398">
    <property type="component" value="Chromosome 7"/>
</dbReference>
<proteinExistence type="predicted"/>
<evidence type="ECO:0000313" key="2">
    <source>
        <dbReference type="Proteomes" id="UP000829398"/>
    </source>
</evidence>
<protein>
    <submittedName>
        <fullName evidence="1">Uncharacterized protein</fullName>
    </submittedName>
</protein>
<organism evidence="1 2">
    <name type="scientific">Citrus sinensis</name>
    <name type="common">Sweet orange</name>
    <name type="synonym">Citrus aurantium var. sinensis</name>
    <dbReference type="NCBI Taxonomy" id="2711"/>
    <lineage>
        <taxon>Eukaryota</taxon>
        <taxon>Viridiplantae</taxon>
        <taxon>Streptophyta</taxon>
        <taxon>Embryophyta</taxon>
        <taxon>Tracheophyta</taxon>
        <taxon>Spermatophyta</taxon>
        <taxon>Magnoliopsida</taxon>
        <taxon>eudicotyledons</taxon>
        <taxon>Gunneridae</taxon>
        <taxon>Pentapetalae</taxon>
        <taxon>rosids</taxon>
        <taxon>malvids</taxon>
        <taxon>Sapindales</taxon>
        <taxon>Rutaceae</taxon>
        <taxon>Aurantioideae</taxon>
        <taxon>Citrus</taxon>
    </lineage>
</organism>
<accession>A0ACB8JIU1</accession>
<name>A0ACB8JIU1_CITSI</name>
<comment type="caution">
    <text evidence="1">The sequence shown here is derived from an EMBL/GenBank/DDBJ whole genome shotgun (WGS) entry which is preliminary data.</text>
</comment>
<sequence>MHQFTAHTVDHFSTTDNQTSDSNPAVSDSPTETDTESSTSTSDSEKSYANITKILMAQPDQPTRGQTSHTEPYVDILSEFTFDDLPSREWRDRLTEMSAWIDLQMLRPGATTQSVLREFATRFTGALRDWFDSLGQYRQLQFVDLLEVSSALAVLHDQFLGDPSAVFEAARRDYLNMKCCSLNAKDLDFHYKRMSLLFYKLNGFNEPTLKHVFLASLPDELQPDIQRQLTASNLSLDNISLGKIFQLAKTCLDKLCEQKQFFKELLKDKEPFRSACKKPYLQIKCHKKKDCDCSSKIFRNSKLQNFPPSLADPESPTSSSERNLPPPENSNESNQADVSSAREKAIMPKIAPTKEKNPSDEPNDETVFALQSSSDSDSDQSQVIFHQQLLSLDTTVPIPSIKLQILPSKFQRPIPAIGLIDTGSHDEHRQLLTQFYDILQSHGIMLSAKKSTIATNNIEFLATFRDFGIINYIRDFNPHVDHYTHHLSALLKKKPLEWNADHTIAVTTLKQIAQNLPPLKLITDGQRILQTDASDESWGAILLEELNNKEHFIAYASGQFSDTQKHYHSVFKEILAVKNGIKKFEYHLIGHHFLIRMDSSAFPNIFHFKGLILDPTRDTTEDVLWPYFQHPDTNLFWTQDQVYKWFTAPHIAVIENDIQDVLHNYLCQLNHQPPPLKDISHTSLGPQHDILMIPTPSAISKPKSTGIIIKEERPGYTGFLYQDSQDPWEDFLPLSQHLHQFPQPTMDEPGPSEPGSSSQPSKADKATQMPSPKSQPSPSKPGYRRDCPYPPCRGPNCKHPKLSKTFFPKSNPDNPYETESSSEDDYMNLQSP</sequence>
<gene>
    <name evidence="1" type="ORF">KPL71_021591</name>
</gene>